<protein>
    <recommendedName>
        <fullName evidence="3">Asparagine synthetase domain-containing protein</fullName>
    </recommendedName>
</protein>
<sequence length="228" mass="25189">MMDWSVLPAMRLEAGCAVMFSGGRDSTIAAARLSQAGTTTFLITISSGHLVGIQRVRQRIREMNAILPPSTRWLHVKQPMALKTDTSFYEKTCLPCHHSYVVASSVLAARLKIPNLAFGYASYQSSWPEQSPIAITRLSSILARHGIKLVLPAYDLISREEAEKTLQKLGLSSESLEQKCLQQVSNVSLSDDILRQQVDLWGSAIDASISKLSEIEVEVLEDTMIENV</sequence>
<dbReference type="InterPro" id="IPR014729">
    <property type="entry name" value="Rossmann-like_a/b/a_fold"/>
</dbReference>
<dbReference type="RefSeq" id="WP_195801854.1">
    <property type="nucleotide sequence ID" value="NZ_CP061379.1"/>
</dbReference>
<dbReference type="SUPFAM" id="SSF52402">
    <property type="entry name" value="Adenine nucleotide alpha hydrolases-like"/>
    <property type="match status" value="1"/>
</dbReference>
<reference evidence="1 2" key="1">
    <citation type="submission" date="2020-09" db="EMBL/GenBank/DDBJ databases">
        <title>Complete genomes of bradyrhizobia occurring on native shrubby legumes in Australia.</title>
        <authorList>
            <person name="Lafay B."/>
        </authorList>
    </citation>
    <scope>NUCLEOTIDE SEQUENCE [LARGE SCALE GENOMIC DNA]</scope>
    <source>
        <strain evidence="1 2">BDV5040</strain>
    </source>
</reference>
<gene>
    <name evidence="1" type="ORF">IC761_03155</name>
</gene>
<dbReference type="AlphaFoldDB" id="A0A7S9D6X2"/>
<keyword evidence="2" id="KW-1185">Reference proteome</keyword>
<evidence type="ECO:0000313" key="1">
    <source>
        <dbReference type="EMBL" id="QPF92315.1"/>
    </source>
</evidence>
<dbReference type="Proteomes" id="UP000594621">
    <property type="component" value="Chromosome"/>
</dbReference>
<dbReference type="Gene3D" id="3.40.50.620">
    <property type="entry name" value="HUPs"/>
    <property type="match status" value="1"/>
</dbReference>
<dbReference type="EMBL" id="CP061379">
    <property type="protein sequence ID" value="QPF92315.1"/>
    <property type="molecule type" value="Genomic_DNA"/>
</dbReference>
<accession>A0A7S9D6X2</accession>
<dbReference type="KEGG" id="bcou:IC761_03155"/>
<proteinExistence type="predicted"/>
<evidence type="ECO:0008006" key="3">
    <source>
        <dbReference type="Google" id="ProtNLM"/>
    </source>
</evidence>
<organism evidence="1 2">
    <name type="scientific">Bradyrhizobium commune</name>
    <dbReference type="NCBI Taxonomy" id="83627"/>
    <lineage>
        <taxon>Bacteria</taxon>
        <taxon>Pseudomonadati</taxon>
        <taxon>Pseudomonadota</taxon>
        <taxon>Alphaproteobacteria</taxon>
        <taxon>Hyphomicrobiales</taxon>
        <taxon>Nitrobacteraceae</taxon>
        <taxon>Bradyrhizobium</taxon>
    </lineage>
</organism>
<evidence type="ECO:0000313" key="2">
    <source>
        <dbReference type="Proteomes" id="UP000594621"/>
    </source>
</evidence>
<name>A0A7S9D6X2_9BRAD</name>